<dbReference type="InterPro" id="IPR000801">
    <property type="entry name" value="Esterase-like"/>
</dbReference>
<keyword evidence="2 4" id="KW-0378">Hydrolase</keyword>
<name>A0A5C5U7I0_9GAMM</name>
<evidence type="ECO:0000313" key="4">
    <source>
        <dbReference type="EMBL" id="TWT21435.1"/>
    </source>
</evidence>
<dbReference type="InterPro" id="IPR029058">
    <property type="entry name" value="AB_hydrolase_fold"/>
</dbReference>
<dbReference type="RefSeq" id="WP_146387162.1">
    <property type="nucleotide sequence ID" value="NZ_VOHK01000003.1"/>
</dbReference>
<keyword evidence="3" id="KW-0732">Signal</keyword>
<gene>
    <name evidence="4" type="ORF">FQY83_08830</name>
</gene>
<dbReference type="SUPFAM" id="SSF53474">
    <property type="entry name" value="alpha/beta-Hydrolases"/>
    <property type="match status" value="1"/>
</dbReference>
<dbReference type="OrthoDB" id="9784036at2"/>
<comment type="caution">
    <text evidence="4">The sequence shown here is derived from an EMBL/GenBank/DDBJ whole genome shotgun (WGS) entry which is preliminary data.</text>
</comment>
<sequence>MCRPCRALTWIFAAAIGLVLPATWAAAAQAAPAASPGPVGYTMPSTQVWDLASDSGEVYRIFVSAPTGGEAPEDGYPVLYVLDGNAYFASFAQARWVQEYLPVGKSIIVGVGYPGDDAWDVRRLNDFTAPLLDPPPRQWRELAKYKSGARREFLDFLTGKLRTEIGRRYPTDPDRHSLFGHSLGGLFALYALYEHPQAFHSIVAASPSMEWNEQGILEDERAFTARLTGGKIGRTSRLMVVVGDRDTDDDPEPARALVDRLDRLSGHGLRVRLQRYPEEIHVTVPARSVTDVLRFAFEIR</sequence>
<evidence type="ECO:0000313" key="5">
    <source>
        <dbReference type="Proteomes" id="UP000319980"/>
    </source>
</evidence>
<dbReference type="InterPro" id="IPR052558">
    <property type="entry name" value="Siderophore_Hydrolase_D"/>
</dbReference>
<protein>
    <submittedName>
        <fullName evidence="4">Alpha/beta hydrolase</fullName>
    </submittedName>
</protein>
<dbReference type="AlphaFoldDB" id="A0A5C5U7I0"/>
<evidence type="ECO:0000256" key="3">
    <source>
        <dbReference type="SAM" id="SignalP"/>
    </source>
</evidence>
<feature type="signal peptide" evidence="3">
    <location>
        <begin position="1"/>
        <end position="30"/>
    </location>
</feature>
<comment type="similarity">
    <text evidence="1">Belongs to the esterase D family.</text>
</comment>
<dbReference type="PANTHER" id="PTHR40841:SF2">
    <property type="entry name" value="SIDEROPHORE-DEGRADING ESTERASE (EUROFUNG)"/>
    <property type="match status" value="1"/>
</dbReference>
<organism evidence="4 5">
    <name type="scientific">Luteimonas marina</name>
    <dbReference type="NCBI Taxonomy" id="488485"/>
    <lineage>
        <taxon>Bacteria</taxon>
        <taxon>Pseudomonadati</taxon>
        <taxon>Pseudomonadota</taxon>
        <taxon>Gammaproteobacteria</taxon>
        <taxon>Lysobacterales</taxon>
        <taxon>Lysobacteraceae</taxon>
        <taxon>Luteimonas</taxon>
    </lineage>
</organism>
<dbReference type="GO" id="GO:0016788">
    <property type="term" value="F:hydrolase activity, acting on ester bonds"/>
    <property type="evidence" value="ECO:0007669"/>
    <property type="project" value="TreeGrafter"/>
</dbReference>
<dbReference type="Gene3D" id="3.40.50.1820">
    <property type="entry name" value="alpha/beta hydrolase"/>
    <property type="match status" value="1"/>
</dbReference>
<keyword evidence="5" id="KW-1185">Reference proteome</keyword>
<reference evidence="4 5" key="1">
    <citation type="journal article" date="2008" name="Int. J. Syst. Evol. Microbiol.">
        <title>Luteimonas marina sp. nov., isolated from seawater.</title>
        <authorList>
            <person name="Baik K.S."/>
            <person name="Park S.C."/>
            <person name="Kim M.S."/>
            <person name="Kim E.M."/>
            <person name="Park C."/>
            <person name="Chun J."/>
            <person name="Seong C.N."/>
        </authorList>
    </citation>
    <scope>NUCLEOTIDE SEQUENCE [LARGE SCALE GENOMIC DNA]</scope>
    <source>
        <strain evidence="4 5">FR1330</strain>
    </source>
</reference>
<dbReference type="PANTHER" id="PTHR40841">
    <property type="entry name" value="SIDEROPHORE TRIACETYLFUSARININE C ESTERASE"/>
    <property type="match status" value="1"/>
</dbReference>
<dbReference type="Proteomes" id="UP000319980">
    <property type="component" value="Unassembled WGS sequence"/>
</dbReference>
<dbReference type="EMBL" id="VOHK01000003">
    <property type="protein sequence ID" value="TWT21435.1"/>
    <property type="molecule type" value="Genomic_DNA"/>
</dbReference>
<proteinExistence type="inferred from homology"/>
<evidence type="ECO:0000256" key="2">
    <source>
        <dbReference type="ARBA" id="ARBA00022801"/>
    </source>
</evidence>
<accession>A0A5C5U7I0</accession>
<evidence type="ECO:0000256" key="1">
    <source>
        <dbReference type="ARBA" id="ARBA00005622"/>
    </source>
</evidence>
<dbReference type="Pfam" id="PF00756">
    <property type="entry name" value="Esterase"/>
    <property type="match status" value="1"/>
</dbReference>
<feature type="chain" id="PRO_5022973200" evidence="3">
    <location>
        <begin position="31"/>
        <end position="300"/>
    </location>
</feature>